<keyword evidence="2" id="KW-0812">Transmembrane</keyword>
<keyword evidence="4" id="KW-1185">Reference proteome</keyword>
<dbReference type="AlphaFoldDB" id="A0A4Y7PSD4"/>
<organism evidence="3 4">
    <name type="scientific">Rickenella mellea</name>
    <dbReference type="NCBI Taxonomy" id="50990"/>
    <lineage>
        <taxon>Eukaryota</taxon>
        <taxon>Fungi</taxon>
        <taxon>Dikarya</taxon>
        <taxon>Basidiomycota</taxon>
        <taxon>Agaricomycotina</taxon>
        <taxon>Agaricomycetes</taxon>
        <taxon>Hymenochaetales</taxon>
        <taxon>Rickenellaceae</taxon>
        <taxon>Rickenella</taxon>
    </lineage>
</organism>
<accession>A0A4Y7PSD4</accession>
<dbReference type="Proteomes" id="UP000294933">
    <property type="component" value="Unassembled WGS sequence"/>
</dbReference>
<protein>
    <submittedName>
        <fullName evidence="3">Uncharacterized protein</fullName>
    </submittedName>
</protein>
<reference evidence="3 4" key="1">
    <citation type="submission" date="2018-06" db="EMBL/GenBank/DDBJ databases">
        <title>A transcriptomic atlas of mushroom development highlights an independent origin of complex multicellularity.</title>
        <authorList>
            <consortium name="DOE Joint Genome Institute"/>
            <person name="Krizsan K."/>
            <person name="Almasi E."/>
            <person name="Merenyi Z."/>
            <person name="Sahu N."/>
            <person name="Viragh M."/>
            <person name="Koszo T."/>
            <person name="Mondo S."/>
            <person name="Kiss B."/>
            <person name="Balint B."/>
            <person name="Kues U."/>
            <person name="Barry K."/>
            <person name="Hegedus J.C."/>
            <person name="Henrissat B."/>
            <person name="Johnson J."/>
            <person name="Lipzen A."/>
            <person name="Ohm R."/>
            <person name="Nagy I."/>
            <person name="Pangilinan J."/>
            <person name="Yan J."/>
            <person name="Xiong Y."/>
            <person name="Grigoriev I.V."/>
            <person name="Hibbett D.S."/>
            <person name="Nagy L.G."/>
        </authorList>
    </citation>
    <scope>NUCLEOTIDE SEQUENCE [LARGE SCALE GENOMIC DNA]</scope>
    <source>
        <strain evidence="3 4">SZMC22713</strain>
    </source>
</reference>
<feature type="region of interest" description="Disordered" evidence="1">
    <location>
        <begin position="1"/>
        <end position="22"/>
    </location>
</feature>
<evidence type="ECO:0000313" key="3">
    <source>
        <dbReference type="EMBL" id="TDL17998.1"/>
    </source>
</evidence>
<keyword evidence="2" id="KW-1133">Transmembrane helix</keyword>
<sequence length="51" mass="5684">MARMRHQSPSAQERRIERTGGNSSTLWIAAMSTVMPYLGSGRQAMSINLDM</sequence>
<evidence type="ECO:0000256" key="2">
    <source>
        <dbReference type="SAM" id="Phobius"/>
    </source>
</evidence>
<dbReference type="EMBL" id="ML170213">
    <property type="protein sequence ID" value="TDL17998.1"/>
    <property type="molecule type" value="Genomic_DNA"/>
</dbReference>
<keyword evidence="2" id="KW-0472">Membrane</keyword>
<dbReference type="VEuPathDB" id="FungiDB:BD410DRAFT_793683"/>
<feature type="transmembrane region" description="Helical" evidence="2">
    <location>
        <begin position="21"/>
        <end position="39"/>
    </location>
</feature>
<name>A0A4Y7PSD4_9AGAM</name>
<evidence type="ECO:0000256" key="1">
    <source>
        <dbReference type="SAM" id="MobiDB-lite"/>
    </source>
</evidence>
<evidence type="ECO:0000313" key="4">
    <source>
        <dbReference type="Proteomes" id="UP000294933"/>
    </source>
</evidence>
<gene>
    <name evidence="3" type="ORF">BD410DRAFT_793683</name>
</gene>
<proteinExistence type="predicted"/>